<proteinExistence type="predicted"/>
<feature type="domain" description="NADP-dependent oxidoreductase" evidence="2">
    <location>
        <begin position="22"/>
        <end position="138"/>
    </location>
</feature>
<dbReference type="GO" id="GO:0016491">
    <property type="term" value="F:oxidoreductase activity"/>
    <property type="evidence" value="ECO:0007669"/>
    <property type="project" value="UniProtKB-KW"/>
</dbReference>
<gene>
    <name evidence="3" type="ORF">LPJ64_005923</name>
</gene>
<dbReference type="GO" id="GO:0005737">
    <property type="term" value="C:cytoplasm"/>
    <property type="evidence" value="ECO:0007669"/>
    <property type="project" value="TreeGrafter"/>
</dbReference>
<dbReference type="Proteomes" id="UP001145021">
    <property type="component" value="Unassembled WGS sequence"/>
</dbReference>
<dbReference type="Pfam" id="PF00248">
    <property type="entry name" value="Aldo_ket_red"/>
    <property type="match status" value="1"/>
</dbReference>
<dbReference type="InterPro" id="IPR023210">
    <property type="entry name" value="NADP_OxRdtase_dom"/>
</dbReference>
<dbReference type="InterPro" id="IPR050791">
    <property type="entry name" value="Aldo-Keto_reductase"/>
</dbReference>
<evidence type="ECO:0000313" key="4">
    <source>
        <dbReference type="Proteomes" id="UP001145021"/>
    </source>
</evidence>
<accession>A0A9W7XF66</accession>
<dbReference type="Gene3D" id="3.20.20.100">
    <property type="entry name" value="NADP-dependent oxidoreductase domain"/>
    <property type="match status" value="1"/>
</dbReference>
<reference evidence="3" key="1">
    <citation type="submission" date="2022-07" db="EMBL/GenBank/DDBJ databases">
        <title>Phylogenomic reconstructions and comparative analyses of Kickxellomycotina fungi.</title>
        <authorList>
            <person name="Reynolds N.K."/>
            <person name="Stajich J.E."/>
            <person name="Barry K."/>
            <person name="Grigoriev I.V."/>
            <person name="Crous P."/>
            <person name="Smith M.E."/>
        </authorList>
    </citation>
    <scope>NUCLEOTIDE SEQUENCE</scope>
    <source>
        <strain evidence="3">NBRC 105413</strain>
    </source>
</reference>
<dbReference type="PANTHER" id="PTHR43625">
    <property type="entry name" value="AFLATOXIN B1 ALDEHYDE REDUCTASE"/>
    <property type="match status" value="1"/>
</dbReference>
<dbReference type="AlphaFoldDB" id="A0A9W7XF66"/>
<evidence type="ECO:0000259" key="2">
    <source>
        <dbReference type="Pfam" id="PF00248"/>
    </source>
</evidence>
<name>A0A9W7XF66_9FUNG</name>
<dbReference type="SUPFAM" id="SSF51430">
    <property type="entry name" value="NAD(P)-linked oxidoreductase"/>
    <property type="match status" value="1"/>
</dbReference>
<dbReference type="EMBL" id="JANBOH010000450">
    <property type="protein sequence ID" value="KAJ1642208.1"/>
    <property type="molecule type" value="Genomic_DNA"/>
</dbReference>
<dbReference type="PANTHER" id="PTHR43625:SF40">
    <property type="entry name" value="ALDO-KETO REDUCTASE YAKC [NADP(+)]"/>
    <property type="match status" value="1"/>
</dbReference>
<evidence type="ECO:0000313" key="3">
    <source>
        <dbReference type="EMBL" id="KAJ1642208.1"/>
    </source>
</evidence>
<evidence type="ECO:0000256" key="1">
    <source>
        <dbReference type="ARBA" id="ARBA00023002"/>
    </source>
</evidence>
<keyword evidence="4" id="KW-1185">Reference proteome</keyword>
<comment type="caution">
    <text evidence="3">The sequence shown here is derived from an EMBL/GenBank/DDBJ whole genome shotgun (WGS) entry which is preliminary data.</text>
</comment>
<protein>
    <recommendedName>
        <fullName evidence="2">NADP-dependent oxidoreductase domain-containing protein</fullName>
    </recommendedName>
</protein>
<sequence>MSSSKIELIEFGVPGDKVMVPRIGFGAMGLSGTYGKSDDQESLKLLEQAASMGCTLWDTADVYGLGHNERLLSKALEAQGRSNVFLCTKFGHEFDAPAEGASGSFTSAIKGINGHPDYIRKAVDQSLKRLGVDRIDLY</sequence>
<dbReference type="InterPro" id="IPR036812">
    <property type="entry name" value="NAD(P)_OxRdtase_dom_sf"/>
</dbReference>
<keyword evidence="1" id="KW-0560">Oxidoreductase</keyword>
<organism evidence="3 4">
    <name type="scientific">Coemansia asiatica</name>
    <dbReference type="NCBI Taxonomy" id="1052880"/>
    <lineage>
        <taxon>Eukaryota</taxon>
        <taxon>Fungi</taxon>
        <taxon>Fungi incertae sedis</taxon>
        <taxon>Zoopagomycota</taxon>
        <taxon>Kickxellomycotina</taxon>
        <taxon>Kickxellomycetes</taxon>
        <taxon>Kickxellales</taxon>
        <taxon>Kickxellaceae</taxon>
        <taxon>Coemansia</taxon>
    </lineage>
</organism>